<evidence type="ECO:0000256" key="1">
    <source>
        <dbReference type="ARBA" id="ARBA00004120"/>
    </source>
</evidence>
<keyword evidence="12" id="KW-0966">Cell projection</keyword>
<dbReference type="VEuPathDB" id="VectorBase:ISCW003566"/>
<evidence type="ECO:0000256" key="2">
    <source>
        <dbReference type="ARBA" id="ARBA00004230"/>
    </source>
</evidence>
<evidence type="ECO:0000256" key="12">
    <source>
        <dbReference type="ARBA" id="ARBA00023273"/>
    </source>
</evidence>
<accession>B7PEA5</accession>
<dbReference type="InterPro" id="IPR056168">
    <property type="entry name" value="TPR_IF140/IFT172/WDR19"/>
</dbReference>
<dbReference type="GO" id="GO:0072657">
    <property type="term" value="P:protein localization to membrane"/>
    <property type="evidence" value="ECO:0007669"/>
    <property type="project" value="UniProtKB-ARBA"/>
</dbReference>
<dbReference type="FunFam" id="2.130.10.10:FF:000242">
    <property type="entry name" value="WD repeat domain 19, isoform CRA_a"/>
    <property type="match status" value="1"/>
</dbReference>
<evidence type="ECO:0000256" key="5">
    <source>
        <dbReference type="ARBA" id="ARBA00022574"/>
    </source>
</evidence>
<dbReference type="InterPro" id="IPR039468">
    <property type="entry name" value="WDR19_WD40_rpt"/>
</dbReference>
<dbReference type="EMBL" id="DS694595">
    <property type="protein sequence ID" value="EEC04927.1"/>
    <property type="molecule type" value="Genomic_DNA"/>
</dbReference>
<keyword evidence="9" id="KW-0282">Flagellum</keyword>
<dbReference type="InParanoid" id="B7PEA5"/>
<keyword evidence="10" id="KW-0969">Cilium</keyword>
<dbReference type="InterPro" id="IPR057855">
    <property type="entry name" value="Beta-prop_WDR19_1st"/>
</dbReference>
<dbReference type="PaxDb" id="6945-B7PEA5"/>
<dbReference type="SUPFAM" id="SSF82171">
    <property type="entry name" value="DPP6 N-terminal domain-like"/>
    <property type="match status" value="1"/>
</dbReference>
<dbReference type="Pfam" id="PF24762">
    <property type="entry name" value="TPR_IF140-IFT172"/>
    <property type="match status" value="1"/>
</dbReference>
<dbReference type="Proteomes" id="UP000001555">
    <property type="component" value="Unassembled WGS sequence"/>
</dbReference>
<dbReference type="FunCoup" id="B7PEA5">
    <property type="interactions" value="105"/>
</dbReference>
<gene>
    <name evidence="23" type="primary">8028622</name>
    <name evidence="22" type="ORF">IscW_ISCW003566</name>
</gene>
<evidence type="ECO:0000256" key="13">
    <source>
        <dbReference type="ARBA" id="ARBA00053638"/>
    </source>
</evidence>
<keyword evidence="24" id="KW-1185">Reference proteome</keyword>
<protein>
    <recommendedName>
        <fullName evidence="15">WD repeat-containing protein 19</fullName>
    </recommendedName>
    <alternativeName>
        <fullName evidence="16">Intraflagellar transport 144 homolog</fullName>
    </alternativeName>
</protein>
<dbReference type="GO" id="GO:0031514">
    <property type="term" value="C:motile cilium"/>
    <property type="evidence" value="ECO:0007669"/>
    <property type="project" value="UniProtKB-SubCell"/>
</dbReference>
<sequence length="1335" mass="149656">MKAVFTLPEKTHGPGPVFFTWQKAGGNYLVTTGYDQNVNVYDRHGNRKDQITLPGMCSGLGWEKDGDVLGIITDKSPILILWDANNRNVSQVDTGLRDVLTLLLWAKTGPFVAIGTSKGNLLVYNHRSCRKVPILGKHTKRITYGAWSQQNMLALVGEDNVLTVSNQEGDTLCQTSLKSEATLVQFSCMKRDEKNTVENTVSLVLNKRTLLLLDIYDPENPYVLAFQEMYGKIIEYRWYGDGYILLGFTNGYFVAISTSLKDIGQEMMQVRCHKQSLSHIAICLPQNKVASCSDNVIKVYDLSDLQEVQSVITVDDERRIEWLDWSDDGQLLGASGASGSLHVFLTKLPALGNSLGHRYAYLTSLYEVTVASVTEPELQMTVKVDIEPGFIALGPFHLVVGMNNRAWFYALGDKSMLPLQDKEYLGTVKSMKLNGDYAAALFDGKVQMQLIETEQSDMEERESKLFPDSSQGQAKITCHSVTEEFLMYGTDAGTIEFFFLEDWTIVNRYRHTNGIRQIHPDSSGTRLVVVDNKSEGFIYNPVNDHIVVIESFPTTTKGIFWDQYVENHGCFVAFDDHNISMYVYTPETVAGATVEPVRTISVPSGQNPLLLHCGSLTCQTQSGKTAVLLVSSQEEKGKITTAQQRQALSEHLKMRKFQDAWKICVELNSKKDWIEFGNAALANLDLDLATRIFRHIGDVGMVWSLQGIRHIEDKNLLAGHLAMFKGDFGLAQDLFLASSQPTAALQMHRDLLHWEQALQQAKRLDQQQMPFISREYAQQLEFSGDYANALVHFEKGITGELDHAEHDKACRAGIARMSVRCGDIRKGVHIAMQLENRVLQKECAEILESMKQHQEAAVLYEKGGYHDKAASLYIRLKNWTKVGNLLQNIASPKIYAQYAKAKEADGDYEEAAKAYESARDFENVIRIHLNHLNKPEEAVRLVKETKSVEGAKMVARFFQKLGDTISAVQFLVLSKCTDEAFQLAKTAKKMDAYADALGDSGSADDFYSIASYYEEARNNLEAGRFYLKAGQHKQAVKLLVKAASKDDDAAIGLAVQAAAEANDDQLTRQLIEFLMGETDGIPKDFKHLFRLYMGLRQYREAGKTAVVISREEQNAGNYRNAHNVLLSMYRELKKQHIKVPAEMHSNLMLLHSYILVKLHIRQGDHTQAARLLERVANSISRFPAHTVPILTSTVVECHRAGLGNSAFVHASTLLRPEYRGQLDPKYRKKVEGIVRKPHREQEPEPTAPCPFCESSVPEMELVCSHCKNTLPFCLVTGKHVLRHDLTLCPKCAFPAILSKFRALLETESSCPMCSETVVASELESQDFDPNLCGQD</sequence>
<dbReference type="Pfam" id="PF23389">
    <property type="entry name" value="Beta-prop_WDR19_1st"/>
    <property type="match status" value="1"/>
</dbReference>
<dbReference type="FunFam" id="1.25.40.470:FF:000006">
    <property type="entry name" value="WD repeat-containing protein 19 isoform X1"/>
    <property type="match status" value="1"/>
</dbReference>
<dbReference type="InterPro" id="IPR056157">
    <property type="entry name" value="TPR_IFT80_172_dom"/>
</dbReference>
<evidence type="ECO:0000313" key="24">
    <source>
        <dbReference type="Proteomes" id="UP000001555"/>
    </source>
</evidence>
<keyword evidence="4" id="KW-0963">Cytoplasm</keyword>
<dbReference type="Pfam" id="PF23387">
    <property type="entry name" value="TPR_IFT80_172"/>
    <property type="match status" value="1"/>
</dbReference>
<dbReference type="Pfam" id="PF15911">
    <property type="entry name" value="Beta-prop_WDR19_2nd"/>
    <property type="match status" value="1"/>
</dbReference>
<dbReference type="FunFam" id="1.25.40.470:FF:000009">
    <property type="entry name" value="WD repeat-containing protein 19 isoform X1"/>
    <property type="match status" value="1"/>
</dbReference>
<keyword evidence="8" id="KW-0802">TPR repeat</keyword>
<dbReference type="VEuPathDB" id="VectorBase:ISCI003566"/>
<name>B7PEA5_IXOSC</name>
<evidence type="ECO:0000259" key="19">
    <source>
        <dbReference type="Pfam" id="PF23387"/>
    </source>
</evidence>
<feature type="domain" description="IFT80/172/WDR35 TPR" evidence="19">
    <location>
        <begin position="676"/>
        <end position="764"/>
    </location>
</feature>
<reference evidence="22 24" key="1">
    <citation type="submission" date="2008-03" db="EMBL/GenBank/DDBJ databases">
        <title>Annotation of Ixodes scapularis.</title>
        <authorList>
            <consortium name="Ixodes scapularis Genome Project Consortium"/>
            <person name="Caler E."/>
            <person name="Hannick L.I."/>
            <person name="Bidwell S."/>
            <person name="Joardar V."/>
            <person name="Thiagarajan M."/>
            <person name="Amedeo P."/>
            <person name="Galinsky K.J."/>
            <person name="Schobel S."/>
            <person name="Inman J."/>
            <person name="Hostetler J."/>
            <person name="Miller J."/>
            <person name="Hammond M."/>
            <person name="Megy K."/>
            <person name="Lawson D."/>
            <person name="Kodira C."/>
            <person name="Sutton G."/>
            <person name="Meyer J."/>
            <person name="Hill C.A."/>
            <person name="Birren B."/>
            <person name="Nene V."/>
            <person name="Collins F."/>
            <person name="Alarcon-Chaidez F."/>
            <person name="Wikel S."/>
            <person name="Strausberg R."/>
        </authorList>
    </citation>
    <scope>NUCLEOTIDE SEQUENCE [LARGE SCALE GENOMIC DNA]</scope>
    <source>
        <strain evidence="24">Wikel</strain>
        <strain evidence="22">Wikel colony</strain>
    </source>
</reference>
<evidence type="ECO:0000256" key="10">
    <source>
        <dbReference type="ARBA" id="ARBA00023069"/>
    </source>
</evidence>
<organism>
    <name type="scientific">Ixodes scapularis</name>
    <name type="common">Black-legged tick</name>
    <name type="synonym">Deer tick</name>
    <dbReference type="NCBI Taxonomy" id="6945"/>
    <lineage>
        <taxon>Eukaryota</taxon>
        <taxon>Metazoa</taxon>
        <taxon>Ecdysozoa</taxon>
        <taxon>Arthropoda</taxon>
        <taxon>Chelicerata</taxon>
        <taxon>Arachnida</taxon>
        <taxon>Acari</taxon>
        <taxon>Parasitiformes</taxon>
        <taxon>Ixodida</taxon>
        <taxon>Ixodoidea</taxon>
        <taxon>Ixodidae</taxon>
        <taxon>Ixodinae</taxon>
        <taxon>Ixodes</taxon>
    </lineage>
</organism>
<feature type="domain" description="WDR19 WD40 repeat" evidence="17">
    <location>
        <begin position="359"/>
        <end position="632"/>
    </location>
</feature>
<evidence type="ECO:0000256" key="4">
    <source>
        <dbReference type="ARBA" id="ARBA00022490"/>
    </source>
</evidence>
<reference evidence="23" key="2">
    <citation type="submission" date="2020-05" db="UniProtKB">
        <authorList>
            <consortium name="EnsemblMetazoa"/>
        </authorList>
    </citation>
    <scope>IDENTIFICATION</scope>
    <source>
        <strain evidence="23">wikel</strain>
    </source>
</reference>
<evidence type="ECO:0000313" key="23">
    <source>
        <dbReference type="EnsemblMetazoa" id="ISCW003566-PA"/>
    </source>
</evidence>
<evidence type="ECO:0000256" key="14">
    <source>
        <dbReference type="ARBA" id="ARBA00064891"/>
    </source>
</evidence>
<evidence type="ECO:0000259" key="18">
    <source>
        <dbReference type="Pfam" id="PF23145"/>
    </source>
</evidence>
<dbReference type="EMBL" id="ABJB010656485">
    <property type="status" value="NOT_ANNOTATED_CDS"/>
    <property type="molecule type" value="Genomic_DNA"/>
</dbReference>
<evidence type="ECO:0000256" key="3">
    <source>
        <dbReference type="ARBA" id="ARBA00004504"/>
    </source>
</evidence>
<keyword evidence="5" id="KW-0853">WD repeat</keyword>
<dbReference type="InterPro" id="IPR040379">
    <property type="entry name" value="WDR19/dyf-2"/>
</dbReference>
<comment type="subunit">
    <text evidence="14">Component of the IFT complex A (IFT-A) complex. IFT-A complex is divided into a core subcomplex composed of IFT122:IFT140:WDR19 which is associated with TULP3 and a peripheral subcomplex composed of IFT43:WDR35:TTC21B. Interacts (via C-terminal region) with IFT122 (via C-terminal region). Interacts with BBS1. Interacts with TTC25.</text>
</comment>
<evidence type="ECO:0000256" key="15">
    <source>
        <dbReference type="ARBA" id="ARBA00070579"/>
    </source>
</evidence>
<evidence type="ECO:0000256" key="9">
    <source>
        <dbReference type="ARBA" id="ARBA00022846"/>
    </source>
</evidence>
<dbReference type="GO" id="GO:0005929">
    <property type="term" value="C:cilium"/>
    <property type="evidence" value="ECO:0000318"/>
    <property type="project" value="GO_Central"/>
</dbReference>
<dbReference type="VEuPathDB" id="VectorBase:ISCP_019331"/>
<dbReference type="SMART" id="SM00320">
    <property type="entry name" value="WD40"/>
    <property type="match status" value="6"/>
</dbReference>
<keyword evidence="7" id="KW-0970">Cilium biogenesis/degradation</keyword>
<feature type="domain" description="IF140/IFT172/WDR19 TPR" evidence="21">
    <location>
        <begin position="837"/>
        <end position="1074"/>
    </location>
</feature>
<proteinExistence type="predicted"/>
<dbReference type="Gene3D" id="1.25.40.470">
    <property type="match status" value="2"/>
</dbReference>
<keyword evidence="11" id="KW-0206">Cytoskeleton</keyword>
<dbReference type="Gene3D" id="2.130.10.10">
    <property type="entry name" value="YVTN repeat-like/Quinoprotein amine dehydrogenase"/>
    <property type="match status" value="1"/>
</dbReference>
<dbReference type="EnsemblMetazoa" id="ISCW003566-RA">
    <property type="protein sequence ID" value="ISCW003566-PA"/>
    <property type="gene ID" value="ISCW003566"/>
</dbReference>
<dbReference type="PANTHER" id="PTHR14920">
    <property type="entry name" value="OSMOTIC AVOIDANCE ABNORMAL PROTEIN 1/WD REPEAT MEMBRANE PROTEIN"/>
    <property type="match status" value="1"/>
</dbReference>
<evidence type="ECO:0000259" key="17">
    <source>
        <dbReference type="Pfam" id="PF15911"/>
    </source>
</evidence>
<dbReference type="KEGG" id="isc:8028622"/>
<dbReference type="GO" id="GO:0001750">
    <property type="term" value="C:photoreceptor outer segment"/>
    <property type="evidence" value="ECO:0007669"/>
    <property type="project" value="UniProtKB-SubCell"/>
</dbReference>
<dbReference type="STRING" id="6945.B7PEA5"/>
<dbReference type="HOGENOM" id="CLU_003002_2_0_1"/>
<evidence type="ECO:0000256" key="7">
    <source>
        <dbReference type="ARBA" id="ARBA00022794"/>
    </source>
</evidence>
<evidence type="ECO:0000256" key="16">
    <source>
        <dbReference type="ARBA" id="ARBA00075765"/>
    </source>
</evidence>
<dbReference type="InterPro" id="IPR056170">
    <property type="entry name" value="Znf_IFT121-like"/>
</dbReference>
<comment type="function">
    <text evidence="13">As component of the IFT complex A (IFT-A), a complex required for retrograde ciliary transport and entry into cilia of G protein-coupled receptors (GPCRs), it is involved in cilia function and/or assembly. Essential for functional IFT-A assembly and ciliary entry of GPCRs. Associates with the BBSome complex to mediate ciliary transport.</text>
</comment>
<evidence type="ECO:0000256" key="8">
    <source>
        <dbReference type="ARBA" id="ARBA00022803"/>
    </source>
</evidence>
<feature type="domain" description="WDR19 first beta-propeller" evidence="20">
    <location>
        <begin position="17"/>
        <end position="339"/>
    </location>
</feature>
<evidence type="ECO:0000259" key="21">
    <source>
        <dbReference type="Pfam" id="PF24762"/>
    </source>
</evidence>
<keyword evidence="6" id="KW-0677">Repeat</keyword>
<dbReference type="Pfam" id="PF23145">
    <property type="entry name" value="Zf_2nd_IFT121"/>
    <property type="match status" value="1"/>
</dbReference>
<evidence type="ECO:0000256" key="11">
    <source>
        <dbReference type="ARBA" id="ARBA00023212"/>
    </source>
</evidence>
<dbReference type="OrthoDB" id="10250638at2759"/>
<dbReference type="InterPro" id="IPR001680">
    <property type="entry name" value="WD40_rpt"/>
</dbReference>
<dbReference type="GO" id="GO:0060271">
    <property type="term" value="P:cilium assembly"/>
    <property type="evidence" value="ECO:0000318"/>
    <property type="project" value="GO_Central"/>
</dbReference>
<dbReference type="GO" id="GO:0030991">
    <property type="term" value="C:intraciliary transport particle A"/>
    <property type="evidence" value="ECO:0000318"/>
    <property type="project" value="GO_Central"/>
</dbReference>
<evidence type="ECO:0000256" key="6">
    <source>
        <dbReference type="ARBA" id="ARBA00022737"/>
    </source>
</evidence>
<dbReference type="PANTHER" id="PTHR14920:SF0">
    <property type="entry name" value="WD REPEAT DOMAIN 19"/>
    <property type="match status" value="1"/>
</dbReference>
<dbReference type="SUPFAM" id="SSF69322">
    <property type="entry name" value="Tricorn protease domain 2"/>
    <property type="match status" value="1"/>
</dbReference>
<dbReference type="GO" id="GO:0035721">
    <property type="term" value="P:intraciliary retrograde transport"/>
    <property type="evidence" value="ECO:0000318"/>
    <property type="project" value="GO_Central"/>
</dbReference>
<evidence type="ECO:0000259" key="20">
    <source>
        <dbReference type="Pfam" id="PF23389"/>
    </source>
</evidence>
<dbReference type="InterPro" id="IPR015943">
    <property type="entry name" value="WD40/YVTN_repeat-like_dom_sf"/>
</dbReference>
<feature type="domain" description="IFT121-like zinc finger" evidence="18">
    <location>
        <begin position="1271"/>
        <end position="1317"/>
    </location>
</feature>
<comment type="subcellular location">
    <subcellularLocation>
        <location evidence="2">Cell projection</location>
        <location evidence="2">Cilium</location>
        <location evidence="2">Flagellum</location>
    </subcellularLocation>
    <subcellularLocation>
        <location evidence="3">Cell projection</location>
        <location evidence="3">Cilium</location>
        <location evidence="3">Photoreceptor outer segment</location>
    </subcellularLocation>
    <subcellularLocation>
        <location evidence="1">Cytoplasm</location>
        <location evidence="1">Cytoskeleton</location>
        <location evidence="1">Cilium basal body</location>
    </subcellularLocation>
</comment>
<evidence type="ECO:0000313" key="22">
    <source>
        <dbReference type="EMBL" id="EEC04927.1"/>
    </source>
</evidence>